<dbReference type="Pfam" id="PF14559">
    <property type="entry name" value="TPR_19"/>
    <property type="match status" value="1"/>
</dbReference>
<gene>
    <name evidence="3" type="ORF">SAMN05421848_0791</name>
</gene>
<reference evidence="4" key="1">
    <citation type="submission" date="2016-10" db="EMBL/GenBank/DDBJ databases">
        <authorList>
            <person name="Varghese N."/>
            <person name="Submissions S."/>
        </authorList>
    </citation>
    <scope>NUCLEOTIDE SEQUENCE [LARGE SCALE GENOMIC DNA]</scope>
    <source>
        <strain evidence="4">DSM 23439</strain>
    </source>
</reference>
<feature type="compositionally biased region" description="Low complexity" evidence="1">
    <location>
        <begin position="13"/>
        <end position="26"/>
    </location>
</feature>
<dbReference type="Gene3D" id="1.25.40.10">
    <property type="entry name" value="Tetratricopeptide repeat domain"/>
    <property type="match status" value="2"/>
</dbReference>
<organism evidence="3 4">
    <name type="scientific">Kushneria avicenniae</name>
    <dbReference type="NCBI Taxonomy" id="402385"/>
    <lineage>
        <taxon>Bacteria</taxon>
        <taxon>Pseudomonadati</taxon>
        <taxon>Pseudomonadota</taxon>
        <taxon>Gammaproteobacteria</taxon>
        <taxon>Oceanospirillales</taxon>
        <taxon>Halomonadaceae</taxon>
        <taxon>Kushneria</taxon>
    </lineage>
</organism>
<dbReference type="Pfam" id="PF00085">
    <property type="entry name" value="Thioredoxin"/>
    <property type="match status" value="1"/>
</dbReference>
<dbReference type="InterPro" id="IPR011990">
    <property type="entry name" value="TPR-like_helical_dom_sf"/>
</dbReference>
<dbReference type="CDD" id="cd02956">
    <property type="entry name" value="ybbN"/>
    <property type="match status" value="1"/>
</dbReference>
<protein>
    <submittedName>
        <fullName evidence="3">Putative thioredoxin</fullName>
    </submittedName>
</protein>
<dbReference type="Gene3D" id="3.40.30.10">
    <property type="entry name" value="Glutaredoxin"/>
    <property type="match status" value="1"/>
</dbReference>
<dbReference type="PANTHER" id="PTHR45663:SF11">
    <property type="entry name" value="GEO12009P1"/>
    <property type="match status" value="1"/>
</dbReference>
<keyword evidence="4" id="KW-1185">Reference proteome</keyword>
<dbReference type="InterPro" id="IPR013766">
    <property type="entry name" value="Thioredoxin_domain"/>
</dbReference>
<dbReference type="PANTHER" id="PTHR45663">
    <property type="entry name" value="GEO12009P1"/>
    <property type="match status" value="1"/>
</dbReference>
<name>A0A1I1HYV1_9GAMM</name>
<evidence type="ECO:0000256" key="1">
    <source>
        <dbReference type="SAM" id="MobiDB-lite"/>
    </source>
</evidence>
<dbReference type="STRING" id="402385.SAMN05421848_0791"/>
<feature type="domain" description="Thioredoxin" evidence="2">
    <location>
        <begin position="35"/>
        <end position="134"/>
    </location>
</feature>
<feature type="region of interest" description="Disordered" evidence="1">
    <location>
        <begin position="1"/>
        <end position="26"/>
    </location>
</feature>
<dbReference type="Pfam" id="PF14561">
    <property type="entry name" value="TPR_20"/>
    <property type="match status" value="1"/>
</dbReference>
<dbReference type="Proteomes" id="UP000199046">
    <property type="component" value="Unassembled WGS sequence"/>
</dbReference>
<dbReference type="SUPFAM" id="SSF48452">
    <property type="entry name" value="TPR-like"/>
    <property type="match status" value="1"/>
</dbReference>
<dbReference type="RefSeq" id="WP_090131030.1">
    <property type="nucleotide sequence ID" value="NZ_FOLY01000002.1"/>
</dbReference>
<evidence type="ECO:0000259" key="2">
    <source>
        <dbReference type="Pfam" id="PF00085"/>
    </source>
</evidence>
<dbReference type="EMBL" id="FOLY01000002">
    <property type="protein sequence ID" value="SFC26130.1"/>
    <property type="molecule type" value="Genomic_DNA"/>
</dbReference>
<evidence type="ECO:0000313" key="4">
    <source>
        <dbReference type="Proteomes" id="UP000199046"/>
    </source>
</evidence>
<dbReference type="OrthoDB" id="9790390at2"/>
<dbReference type="SUPFAM" id="SSF52833">
    <property type="entry name" value="Thioredoxin-like"/>
    <property type="match status" value="1"/>
</dbReference>
<evidence type="ECO:0000313" key="3">
    <source>
        <dbReference type="EMBL" id="SFC26130.1"/>
    </source>
</evidence>
<dbReference type="AlphaFoldDB" id="A0A1I1HYV1"/>
<dbReference type="GO" id="GO:0006950">
    <property type="term" value="P:response to stress"/>
    <property type="evidence" value="ECO:0007669"/>
    <property type="project" value="UniProtKB-ARBA"/>
</dbReference>
<sequence>MQIVDPKTGEPMGAPSSPSGQSAGNNADASQFIVDVDMSNFQQVVLEGSMHIPVLLQSWGPSSETCRTLIPVLEKLAHEYQGAFVLARLNIEEQPQIAAQLGIRSGPDVKLIMQGQLYDQLHEALPERQMRDWLGKHIAAPEGGSQSLEEQVQAALETGDTATARSLLTQLISDYPDDHGYRIDMAGVMTREGHFDDALAILDALPPEHRDGVKARGVRARIDFAREALSMEEIEAMADRDDSDAQFQRSLRAVADGDYERGLEGLLELMKRDRSYGEDAARKTLLRVFDALGGDHPLTVAYRRRMFTLLY</sequence>
<dbReference type="GO" id="GO:0005737">
    <property type="term" value="C:cytoplasm"/>
    <property type="evidence" value="ECO:0007669"/>
    <property type="project" value="TreeGrafter"/>
</dbReference>
<proteinExistence type="predicted"/>
<accession>A0A1I1HYV1</accession>
<dbReference type="InterPro" id="IPR036249">
    <property type="entry name" value="Thioredoxin-like_sf"/>
</dbReference>
<dbReference type="GO" id="GO:0015035">
    <property type="term" value="F:protein-disulfide reductase activity"/>
    <property type="evidence" value="ECO:0007669"/>
    <property type="project" value="TreeGrafter"/>
</dbReference>